<proteinExistence type="inferred from homology"/>
<evidence type="ECO:0000256" key="7">
    <source>
        <dbReference type="ARBA" id="ARBA00022989"/>
    </source>
</evidence>
<keyword evidence="8 9" id="KW-0472">Membrane</keyword>
<accession>A0A7W9WNM6</accession>
<evidence type="ECO:0000313" key="11">
    <source>
        <dbReference type="EMBL" id="MBB6083931.1"/>
    </source>
</evidence>
<keyword evidence="6 9" id="KW-0812">Transmembrane</keyword>
<dbReference type="NCBIfam" id="TIGR01726">
    <property type="entry name" value="HEQRo_perm_3TM"/>
    <property type="match status" value="1"/>
</dbReference>
<evidence type="ECO:0000256" key="5">
    <source>
        <dbReference type="ARBA" id="ARBA00022519"/>
    </source>
</evidence>
<dbReference type="InterPro" id="IPR035906">
    <property type="entry name" value="MetI-like_sf"/>
</dbReference>
<dbReference type="GO" id="GO:0022857">
    <property type="term" value="F:transmembrane transporter activity"/>
    <property type="evidence" value="ECO:0007669"/>
    <property type="project" value="InterPro"/>
</dbReference>
<comment type="caution">
    <text evidence="11">The sequence shown here is derived from an EMBL/GenBank/DDBJ whole genome shotgun (WGS) entry which is preliminary data.</text>
</comment>
<dbReference type="InterPro" id="IPR010065">
    <property type="entry name" value="AA_ABC_transptr_permease_3TM"/>
</dbReference>
<reference evidence="11 12" key="1">
    <citation type="submission" date="2020-08" db="EMBL/GenBank/DDBJ databases">
        <title>Genomic Encyclopedia of Type Strains, Phase IV (KMG-IV): sequencing the most valuable type-strain genomes for metagenomic binning, comparative biology and taxonomic classification.</title>
        <authorList>
            <person name="Goeker M."/>
        </authorList>
    </citation>
    <scope>NUCLEOTIDE SEQUENCE [LARGE SCALE GENOMIC DNA]</scope>
    <source>
        <strain evidence="11 12">DSM 12141</strain>
    </source>
</reference>
<dbReference type="PROSITE" id="PS50928">
    <property type="entry name" value="ABC_TM1"/>
    <property type="match status" value="1"/>
</dbReference>
<sequence>MLDLLQLLSWGESGWGDALLAGTLVTILLALCCVPFGFPLGLLVALGSQSRHAAARLSATVFSTVFRGLPELLTLFLVYYGSQIAAERLMRHFGYEGGIVVNAFVAGVVAFSLVLAAFSSEVWLGAFKAIPAGQGEAARALGLSRWTTLRRVTFPQLMRVALPGLTNNWLTLLKDTSLVSTISLADIMRQTSQAVTATREPVLFYSAACVLYLILSAASGLLFSRAEHHFSRHLHRA</sequence>
<dbReference type="CDD" id="cd06261">
    <property type="entry name" value="TM_PBP2"/>
    <property type="match status" value="1"/>
</dbReference>
<dbReference type="Pfam" id="PF00528">
    <property type="entry name" value="BPD_transp_1"/>
    <property type="match status" value="1"/>
</dbReference>
<keyword evidence="5" id="KW-0997">Cell inner membrane</keyword>
<name>A0A7W9WNM6_CASDE</name>
<feature type="domain" description="ABC transmembrane type-1" evidence="10">
    <location>
        <begin position="23"/>
        <end position="223"/>
    </location>
</feature>
<evidence type="ECO:0000256" key="2">
    <source>
        <dbReference type="ARBA" id="ARBA00010072"/>
    </source>
</evidence>
<dbReference type="SUPFAM" id="SSF161098">
    <property type="entry name" value="MetI-like"/>
    <property type="match status" value="1"/>
</dbReference>
<keyword evidence="7 9" id="KW-1133">Transmembrane helix</keyword>
<evidence type="ECO:0000256" key="9">
    <source>
        <dbReference type="RuleBase" id="RU363032"/>
    </source>
</evidence>
<evidence type="ECO:0000313" key="12">
    <source>
        <dbReference type="Proteomes" id="UP000541136"/>
    </source>
</evidence>
<dbReference type="InterPro" id="IPR000515">
    <property type="entry name" value="MetI-like"/>
</dbReference>
<dbReference type="AlphaFoldDB" id="A0A7W9WNM6"/>
<evidence type="ECO:0000256" key="8">
    <source>
        <dbReference type="ARBA" id="ARBA00023136"/>
    </source>
</evidence>
<dbReference type="Gene3D" id="1.10.3720.10">
    <property type="entry name" value="MetI-like"/>
    <property type="match status" value="1"/>
</dbReference>
<dbReference type="RefSeq" id="WP_043681811.1">
    <property type="nucleotide sequence ID" value="NZ_JACHIB010000010.1"/>
</dbReference>
<evidence type="ECO:0000256" key="4">
    <source>
        <dbReference type="ARBA" id="ARBA00022475"/>
    </source>
</evidence>
<dbReference type="Proteomes" id="UP000541136">
    <property type="component" value="Unassembled WGS sequence"/>
</dbReference>
<dbReference type="PANTHER" id="PTHR30133:SF2">
    <property type="entry name" value="ARGININE ABC TRANSPORTER PERMEASE PROTEIN ARTQ"/>
    <property type="match status" value="1"/>
</dbReference>
<organism evidence="11 12">
    <name type="scientific">Castellaniella defragrans</name>
    <name type="common">Alcaligenes defragrans</name>
    <dbReference type="NCBI Taxonomy" id="75697"/>
    <lineage>
        <taxon>Bacteria</taxon>
        <taxon>Pseudomonadati</taxon>
        <taxon>Pseudomonadota</taxon>
        <taxon>Betaproteobacteria</taxon>
        <taxon>Burkholderiales</taxon>
        <taxon>Alcaligenaceae</taxon>
        <taxon>Castellaniella</taxon>
    </lineage>
</organism>
<comment type="similarity">
    <text evidence="2">Belongs to the binding-protein-dependent transport system permease family. HisMQ subfamily.</text>
</comment>
<protein>
    <submittedName>
        <fullName evidence="11">Polar amino acid transport system permease protein</fullName>
    </submittedName>
</protein>
<dbReference type="InterPro" id="IPR051613">
    <property type="entry name" value="ABC_transp_permease_HisMQ"/>
</dbReference>
<feature type="transmembrane region" description="Helical" evidence="9">
    <location>
        <begin position="99"/>
        <end position="118"/>
    </location>
</feature>
<dbReference type="GO" id="GO:0043190">
    <property type="term" value="C:ATP-binding cassette (ABC) transporter complex"/>
    <property type="evidence" value="ECO:0007669"/>
    <property type="project" value="InterPro"/>
</dbReference>
<evidence type="ECO:0000256" key="6">
    <source>
        <dbReference type="ARBA" id="ARBA00022692"/>
    </source>
</evidence>
<evidence type="ECO:0000256" key="3">
    <source>
        <dbReference type="ARBA" id="ARBA00022448"/>
    </source>
</evidence>
<feature type="transmembrane region" description="Helical" evidence="9">
    <location>
        <begin position="202"/>
        <end position="223"/>
    </location>
</feature>
<comment type="subcellular location">
    <subcellularLocation>
        <location evidence="1">Cell inner membrane</location>
        <topology evidence="1">Multi-pass membrane protein</topology>
    </subcellularLocation>
    <subcellularLocation>
        <location evidence="9">Cell membrane</location>
        <topology evidence="9">Multi-pass membrane protein</topology>
    </subcellularLocation>
</comment>
<evidence type="ECO:0000256" key="1">
    <source>
        <dbReference type="ARBA" id="ARBA00004429"/>
    </source>
</evidence>
<gene>
    <name evidence="11" type="ORF">HNR28_001976</name>
</gene>
<feature type="transmembrane region" description="Helical" evidence="9">
    <location>
        <begin position="20"/>
        <end position="45"/>
    </location>
</feature>
<keyword evidence="4" id="KW-1003">Cell membrane</keyword>
<keyword evidence="3 9" id="KW-0813">Transport</keyword>
<dbReference type="EMBL" id="JACHIB010000010">
    <property type="protein sequence ID" value="MBB6083931.1"/>
    <property type="molecule type" value="Genomic_DNA"/>
</dbReference>
<dbReference type="PANTHER" id="PTHR30133">
    <property type="entry name" value="CATIONIC AMINO ACID TRANSPORTER, MEMBRANE COMPONENT"/>
    <property type="match status" value="1"/>
</dbReference>
<evidence type="ECO:0000259" key="10">
    <source>
        <dbReference type="PROSITE" id="PS50928"/>
    </source>
</evidence>